<feature type="transmembrane region" description="Helical" evidence="8">
    <location>
        <begin position="6"/>
        <end position="23"/>
    </location>
</feature>
<reference evidence="9 10" key="1">
    <citation type="submission" date="2023-10" db="EMBL/GenBank/DDBJ databases">
        <title>Bacteria for the degradation of biodegradable plastic PBAT(Polybutylene adipate terephthalate).</title>
        <authorList>
            <person name="Weon H.-Y."/>
            <person name="Yeon J."/>
        </authorList>
    </citation>
    <scope>NUCLEOTIDE SEQUENCE [LARGE SCALE GENOMIC DNA]</scope>
    <source>
        <strain evidence="9 10">SBD 7-3</strain>
    </source>
</reference>
<evidence type="ECO:0000256" key="5">
    <source>
        <dbReference type="ARBA" id="ARBA00022989"/>
    </source>
</evidence>
<dbReference type="EMBL" id="CP136336">
    <property type="protein sequence ID" value="WOB07259.1"/>
    <property type="molecule type" value="Genomic_DNA"/>
</dbReference>
<feature type="transmembrane region" description="Helical" evidence="8">
    <location>
        <begin position="396"/>
        <end position="415"/>
    </location>
</feature>
<evidence type="ECO:0000256" key="6">
    <source>
        <dbReference type="ARBA" id="ARBA00023136"/>
    </source>
</evidence>
<keyword evidence="5 8" id="KW-1133">Transmembrane helix</keyword>
<protein>
    <submittedName>
        <fullName evidence="9">Sodium:solute symporter family protein</fullName>
    </submittedName>
</protein>
<feature type="transmembrane region" description="Helical" evidence="8">
    <location>
        <begin position="365"/>
        <end position="384"/>
    </location>
</feature>
<feature type="transmembrane region" description="Helical" evidence="8">
    <location>
        <begin position="118"/>
        <end position="143"/>
    </location>
</feature>
<dbReference type="PANTHER" id="PTHR48086">
    <property type="entry name" value="SODIUM/PROLINE SYMPORTER-RELATED"/>
    <property type="match status" value="1"/>
</dbReference>
<feature type="transmembrane region" description="Helical" evidence="8">
    <location>
        <begin position="35"/>
        <end position="56"/>
    </location>
</feature>
<comment type="similarity">
    <text evidence="2 7">Belongs to the sodium:solute symporter (SSF) (TC 2.A.21) family.</text>
</comment>
<proteinExistence type="inferred from homology"/>
<dbReference type="NCBIfam" id="TIGR00813">
    <property type="entry name" value="sss"/>
    <property type="match status" value="1"/>
</dbReference>
<feature type="transmembrane region" description="Helical" evidence="8">
    <location>
        <begin position="311"/>
        <end position="331"/>
    </location>
</feature>
<name>A0ABZ0CXQ2_9BURK</name>
<evidence type="ECO:0000256" key="4">
    <source>
        <dbReference type="ARBA" id="ARBA00022692"/>
    </source>
</evidence>
<dbReference type="Proteomes" id="UP001303946">
    <property type="component" value="Chromosome"/>
</dbReference>
<dbReference type="Pfam" id="PF00474">
    <property type="entry name" value="SSF"/>
    <property type="match status" value="1"/>
</dbReference>
<dbReference type="CDD" id="cd11474">
    <property type="entry name" value="SLC5sbd_CHT"/>
    <property type="match status" value="1"/>
</dbReference>
<keyword evidence="6 8" id="KW-0472">Membrane</keyword>
<feature type="transmembrane region" description="Helical" evidence="8">
    <location>
        <begin position="265"/>
        <end position="291"/>
    </location>
</feature>
<evidence type="ECO:0000256" key="7">
    <source>
        <dbReference type="RuleBase" id="RU362091"/>
    </source>
</evidence>
<keyword evidence="4 8" id="KW-0812">Transmembrane</keyword>
<feature type="transmembrane region" description="Helical" evidence="8">
    <location>
        <begin position="422"/>
        <end position="441"/>
    </location>
</feature>
<feature type="transmembrane region" description="Helical" evidence="8">
    <location>
        <begin position="79"/>
        <end position="97"/>
    </location>
</feature>
<dbReference type="InterPro" id="IPR050277">
    <property type="entry name" value="Sodium:Solute_Symporter"/>
</dbReference>
<dbReference type="PANTHER" id="PTHR48086:SF7">
    <property type="entry name" value="SODIUM-SOLUTE SYMPORTER-RELATED"/>
    <property type="match status" value="1"/>
</dbReference>
<dbReference type="InterPro" id="IPR001734">
    <property type="entry name" value="Na/solute_symporter"/>
</dbReference>
<feature type="transmembrane region" description="Helical" evidence="8">
    <location>
        <begin position="225"/>
        <end position="244"/>
    </location>
</feature>
<comment type="subcellular location">
    <subcellularLocation>
        <location evidence="1">Membrane</location>
        <topology evidence="1">Multi-pass membrane protein</topology>
    </subcellularLocation>
</comment>
<evidence type="ECO:0000313" key="10">
    <source>
        <dbReference type="Proteomes" id="UP001303946"/>
    </source>
</evidence>
<evidence type="ECO:0000313" key="9">
    <source>
        <dbReference type="EMBL" id="WOB07259.1"/>
    </source>
</evidence>
<feature type="transmembrane region" description="Helical" evidence="8">
    <location>
        <begin position="185"/>
        <end position="205"/>
    </location>
</feature>
<feature type="transmembrane region" description="Helical" evidence="8">
    <location>
        <begin position="453"/>
        <end position="472"/>
    </location>
</feature>
<dbReference type="InterPro" id="IPR038377">
    <property type="entry name" value="Na/Glc_symporter_sf"/>
</dbReference>
<dbReference type="Gene3D" id="1.20.1730.10">
    <property type="entry name" value="Sodium/glucose cotransporter"/>
    <property type="match status" value="1"/>
</dbReference>
<dbReference type="RefSeq" id="WP_316699931.1">
    <property type="nucleotide sequence ID" value="NZ_CP136336.1"/>
</dbReference>
<sequence>MNTTLISFVVLYLLGTLALGVWAGTRIKNTTDFAIAGRSLPLIMVVTTTFATWFGAETVMGIPAKFVQSGLGAIVEDPFGAGTCLILVGVFFAAKLYKQNLLTIGDFYRQRYGKGIEVFCSVAIILSYLGWVAAQITALGLVFSVLTNGAMSETAGMIVGTLAVLIYVVVGGFLAVAWTDFIQMIVLVVGLSIIAIFASDLAGGSDKVLALASQKDLWNFLPPPTFTEIAMFVGAGLTMMLGSIPQQDVFQRVMSAKNANTARNGAMIGGFSYILFAFVPMFIVLSAVVVMGDSALEMAKNDYQRLLPTFVLTKMPLIMQIIFFGALLSAIKSTSSATLLAPSTSFVENIMKNLRPGMSDREQLFAMRATIVAFAGLVLAYAIAMKGTPIYDLVSAAYQVTLVGAFVPLVFGLYWKRATTQGAISSVAAGIAVWIVFFPQISTFGEAFPGQLAGLLAAIVGMVVGSLAPQVLKNRHEARQAVA</sequence>
<evidence type="ECO:0000256" key="2">
    <source>
        <dbReference type="ARBA" id="ARBA00006434"/>
    </source>
</evidence>
<evidence type="ECO:0000256" key="3">
    <source>
        <dbReference type="ARBA" id="ARBA00022448"/>
    </source>
</evidence>
<keyword evidence="3" id="KW-0813">Transport</keyword>
<gene>
    <name evidence="9" type="ORF">RXV79_20355</name>
</gene>
<evidence type="ECO:0000256" key="1">
    <source>
        <dbReference type="ARBA" id="ARBA00004141"/>
    </source>
</evidence>
<dbReference type="PROSITE" id="PS50283">
    <property type="entry name" value="NA_SOLUT_SYMP_3"/>
    <property type="match status" value="1"/>
</dbReference>
<keyword evidence="10" id="KW-1185">Reference proteome</keyword>
<accession>A0ABZ0CXQ2</accession>
<feature type="transmembrane region" description="Helical" evidence="8">
    <location>
        <begin position="155"/>
        <end position="178"/>
    </location>
</feature>
<organism evidence="9 10">
    <name type="scientific">Piscinibacter gummiphilus</name>
    <dbReference type="NCBI Taxonomy" id="946333"/>
    <lineage>
        <taxon>Bacteria</taxon>
        <taxon>Pseudomonadati</taxon>
        <taxon>Pseudomonadota</taxon>
        <taxon>Betaproteobacteria</taxon>
        <taxon>Burkholderiales</taxon>
        <taxon>Sphaerotilaceae</taxon>
        <taxon>Piscinibacter</taxon>
    </lineage>
</organism>
<evidence type="ECO:0000256" key="8">
    <source>
        <dbReference type="SAM" id="Phobius"/>
    </source>
</evidence>